<reference evidence="2 3" key="1">
    <citation type="journal article" date="2019" name="Nat. Ecol. Evol.">
        <title>Megaphylogeny resolves global patterns of mushroom evolution.</title>
        <authorList>
            <person name="Varga T."/>
            <person name="Krizsan K."/>
            <person name="Foldi C."/>
            <person name="Dima B."/>
            <person name="Sanchez-Garcia M."/>
            <person name="Sanchez-Ramirez S."/>
            <person name="Szollosi G.J."/>
            <person name="Szarkandi J.G."/>
            <person name="Papp V."/>
            <person name="Albert L."/>
            <person name="Andreopoulos W."/>
            <person name="Angelini C."/>
            <person name="Antonin V."/>
            <person name="Barry K.W."/>
            <person name="Bougher N.L."/>
            <person name="Buchanan P."/>
            <person name="Buyck B."/>
            <person name="Bense V."/>
            <person name="Catcheside P."/>
            <person name="Chovatia M."/>
            <person name="Cooper J."/>
            <person name="Damon W."/>
            <person name="Desjardin D."/>
            <person name="Finy P."/>
            <person name="Geml J."/>
            <person name="Haridas S."/>
            <person name="Hughes K."/>
            <person name="Justo A."/>
            <person name="Karasinski D."/>
            <person name="Kautmanova I."/>
            <person name="Kiss B."/>
            <person name="Kocsube S."/>
            <person name="Kotiranta H."/>
            <person name="LaButti K.M."/>
            <person name="Lechner B.E."/>
            <person name="Liimatainen K."/>
            <person name="Lipzen A."/>
            <person name="Lukacs Z."/>
            <person name="Mihaltcheva S."/>
            <person name="Morgado L.N."/>
            <person name="Niskanen T."/>
            <person name="Noordeloos M.E."/>
            <person name="Ohm R.A."/>
            <person name="Ortiz-Santana B."/>
            <person name="Ovrebo C."/>
            <person name="Racz N."/>
            <person name="Riley R."/>
            <person name="Savchenko A."/>
            <person name="Shiryaev A."/>
            <person name="Soop K."/>
            <person name="Spirin V."/>
            <person name="Szebenyi C."/>
            <person name="Tomsovsky M."/>
            <person name="Tulloss R.E."/>
            <person name="Uehling J."/>
            <person name="Grigoriev I.V."/>
            <person name="Vagvolgyi C."/>
            <person name="Papp T."/>
            <person name="Martin F.M."/>
            <person name="Miettinen O."/>
            <person name="Hibbett D.S."/>
            <person name="Nagy L.G."/>
        </authorList>
    </citation>
    <scope>NUCLEOTIDE SEQUENCE [LARGE SCALE GENOMIC DNA]</scope>
    <source>
        <strain evidence="2 3">CBS 962.96</strain>
    </source>
</reference>
<proteinExistence type="predicted"/>
<name>A0A4S8LB07_DENBC</name>
<feature type="compositionally biased region" description="Polar residues" evidence="1">
    <location>
        <begin position="94"/>
        <end position="109"/>
    </location>
</feature>
<organism evidence="2 3">
    <name type="scientific">Dendrothele bispora (strain CBS 962.96)</name>
    <dbReference type="NCBI Taxonomy" id="1314807"/>
    <lineage>
        <taxon>Eukaryota</taxon>
        <taxon>Fungi</taxon>
        <taxon>Dikarya</taxon>
        <taxon>Basidiomycota</taxon>
        <taxon>Agaricomycotina</taxon>
        <taxon>Agaricomycetes</taxon>
        <taxon>Agaricomycetidae</taxon>
        <taxon>Agaricales</taxon>
        <taxon>Agaricales incertae sedis</taxon>
        <taxon>Dendrothele</taxon>
    </lineage>
</organism>
<feature type="compositionally biased region" description="Low complexity" evidence="1">
    <location>
        <begin position="17"/>
        <end position="35"/>
    </location>
</feature>
<feature type="region of interest" description="Disordered" evidence="1">
    <location>
        <begin position="1"/>
        <end position="157"/>
    </location>
</feature>
<dbReference type="Proteomes" id="UP000297245">
    <property type="component" value="Unassembled WGS sequence"/>
</dbReference>
<evidence type="ECO:0000313" key="2">
    <source>
        <dbReference type="EMBL" id="THU85994.1"/>
    </source>
</evidence>
<evidence type="ECO:0000256" key="1">
    <source>
        <dbReference type="SAM" id="MobiDB-lite"/>
    </source>
</evidence>
<dbReference type="EMBL" id="ML179519">
    <property type="protein sequence ID" value="THU85994.1"/>
    <property type="molecule type" value="Genomic_DNA"/>
</dbReference>
<gene>
    <name evidence="2" type="ORF">K435DRAFT_868743</name>
</gene>
<feature type="compositionally biased region" description="Low complexity" evidence="1">
    <location>
        <begin position="44"/>
        <end position="60"/>
    </location>
</feature>
<accession>A0A4S8LB07</accession>
<protein>
    <submittedName>
        <fullName evidence="2">Uncharacterized protein</fullName>
    </submittedName>
</protein>
<feature type="compositionally biased region" description="Polar residues" evidence="1">
    <location>
        <begin position="124"/>
        <end position="144"/>
    </location>
</feature>
<feature type="compositionally biased region" description="Polar residues" evidence="1">
    <location>
        <begin position="61"/>
        <end position="71"/>
    </location>
</feature>
<evidence type="ECO:0000313" key="3">
    <source>
        <dbReference type="Proteomes" id="UP000297245"/>
    </source>
</evidence>
<sequence>MSTPAKPSQPGPPVLPPYSYSYYPYPSPYNYSFDPQTGQYYVSNNQNQPQQASIQQVQFQDMTNQVTQAAESSSSSGSRKRKRTGTQGHGRGNKAQNTGTSRASVQQTQHPDESPSDVEPDADQASTPLVQNLSGVGPQASSSTPPAPMAFQPNTHFGSLVRHPKETHANTATDVWYFIRGLKSDTRPDCLSPASDDEPFLRF</sequence>
<feature type="compositionally biased region" description="Pro residues" evidence="1">
    <location>
        <begin position="7"/>
        <end position="16"/>
    </location>
</feature>
<keyword evidence="3" id="KW-1185">Reference proteome</keyword>
<dbReference type="AlphaFoldDB" id="A0A4S8LB07"/>